<evidence type="ECO:0000256" key="12">
    <source>
        <dbReference type="ARBA" id="ARBA00023146"/>
    </source>
</evidence>
<dbReference type="Gene3D" id="3.30.980.10">
    <property type="entry name" value="Threonyl-trna Synthetase, Chain A, domain 2"/>
    <property type="match status" value="1"/>
</dbReference>
<evidence type="ECO:0000313" key="17">
    <source>
        <dbReference type="Proteomes" id="UP001451606"/>
    </source>
</evidence>
<keyword evidence="10 14" id="KW-0694">RNA-binding</keyword>
<dbReference type="InterPro" id="IPR012947">
    <property type="entry name" value="tRNA_SAD"/>
</dbReference>
<comment type="subcellular location">
    <subcellularLocation>
        <location evidence="1 14">Cytoplasm</location>
    </subcellularLocation>
</comment>
<dbReference type="SUPFAM" id="SSF55186">
    <property type="entry name" value="ThrRS/AlaRS common domain"/>
    <property type="match status" value="1"/>
</dbReference>
<evidence type="ECO:0000256" key="14">
    <source>
        <dbReference type="HAMAP-Rule" id="MF_00184"/>
    </source>
</evidence>
<feature type="binding site" evidence="14">
    <location>
        <position position="379"/>
    </location>
    <ligand>
        <name>Zn(2+)</name>
        <dbReference type="ChEBI" id="CHEBI:29105"/>
        <note>catalytic</note>
    </ligand>
</feature>
<dbReference type="GO" id="GO:0000049">
    <property type="term" value="F:tRNA binding"/>
    <property type="evidence" value="ECO:0007669"/>
    <property type="project" value="UniProtKB-KW"/>
</dbReference>
<dbReference type="CDD" id="cd00771">
    <property type="entry name" value="ThrRS_core"/>
    <property type="match status" value="1"/>
</dbReference>
<keyword evidence="3 14" id="KW-0963">Cytoplasm</keyword>
<keyword evidence="7 14" id="KW-0547">Nucleotide-binding</keyword>
<dbReference type="GO" id="GO:0046872">
    <property type="term" value="F:metal ion binding"/>
    <property type="evidence" value="ECO:0007669"/>
    <property type="project" value="UniProtKB-KW"/>
</dbReference>
<dbReference type="InterPro" id="IPR006195">
    <property type="entry name" value="aa-tRNA-synth_II"/>
</dbReference>
<evidence type="ECO:0000256" key="11">
    <source>
        <dbReference type="ARBA" id="ARBA00022917"/>
    </source>
</evidence>
<dbReference type="SUPFAM" id="SSF55681">
    <property type="entry name" value="Class II aaRS and biotin synthetases"/>
    <property type="match status" value="1"/>
</dbReference>
<evidence type="ECO:0000256" key="2">
    <source>
        <dbReference type="ARBA" id="ARBA00008226"/>
    </source>
</evidence>
<dbReference type="HAMAP" id="MF_00184">
    <property type="entry name" value="Thr_tRNA_synth"/>
    <property type="match status" value="1"/>
</dbReference>
<evidence type="ECO:0000256" key="4">
    <source>
        <dbReference type="ARBA" id="ARBA00022555"/>
    </source>
</evidence>
<evidence type="ECO:0000256" key="8">
    <source>
        <dbReference type="ARBA" id="ARBA00022833"/>
    </source>
</evidence>
<dbReference type="SMART" id="SM00863">
    <property type="entry name" value="tRNA_SAD"/>
    <property type="match status" value="1"/>
</dbReference>
<evidence type="ECO:0000313" key="16">
    <source>
        <dbReference type="EMBL" id="WYY00706.1"/>
    </source>
</evidence>
<dbReference type="AlphaFoldDB" id="A0AAX4NGW2"/>
<dbReference type="Gene3D" id="3.30.930.10">
    <property type="entry name" value="Bira Bifunctional Protein, Domain 2"/>
    <property type="match status" value="1"/>
</dbReference>
<dbReference type="Gene3D" id="3.30.54.20">
    <property type="match status" value="1"/>
</dbReference>
<dbReference type="GO" id="GO:0005524">
    <property type="term" value="F:ATP binding"/>
    <property type="evidence" value="ECO:0007669"/>
    <property type="project" value="UniProtKB-UniRule"/>
</dbReference>
<reference evidence="16 17" key="1">
    <citation type="submission" date="2023-09" db="EMBL/GenBank/DDBJ databases">
        <authorList>
            <person name="Golyshina O.V."/>
            <person name="Lunev E.A."/>
            <person name="Bargiela R."/>
            <person name="Gaines M.C."/>
            <person name="Daum B."/>
            <person name="Bale N.J."/>
            <person name="Koenen M."/>
            <person name="Sinninghe Damst J.S."/>
            <person name="Yakimov M."/>
            <person name="Golyshin P.N."/>
        </authorList>
    </citation>
    <scope>NUCLEOTIDE SEQUENCE [LARGE SCALE GENOMIC DNA]</scope>
    <source>
        <strain evidence="16 17">M1</strain>
    </source>
</reference>
<comment type="cofactor">
    <cofactor evidence="14">
        <name>Zn(2+)</name>
        <dbReference type="ChEBI" id="CHEBI:29105"/>
    </cofactor>
    <text evidence="14">Binds 1 zinc ion per subunit.</text>
</comment>
<comment type="catalytic activity">
    <reaction evidence="13 14">
        <text>tRNA(Thr) + L-threonine + ATP = L-threonyl-tRNA(Thr) + AMP + diphosphate + H(+)</text>
        <dbReference type="Rhea" id="RHEA:24624"/>
        <dbReference type="Rhea" id="RHEA-COMP:9670"/>
        <dbReference type="Rhea" id="RHEA-COMP:9704"/>
        <dbReference type="ChEBI" id="CHEBI:15378"/>
        <dbReference type="ChEBI" id="CHEBI:30616"/>
        <dbReference type="ChEBI" id="CHEBI:33019"/>
        <dbReference type="ChEBI" id="CHEBI:57926"/>
        <dbReference type="ChEBI" id="CHEBI:78442"/>
        <dbReference type="ChEBI" id="CHEBI:78534"/>
        <dbReference type="ChEBI" id="CHEBI:456215"/>
        <dbReference type="EC" id="6.1.1.3"/>
    </reaction>
</comment>
<evidence type="ECO:0000256" key="1">
    <source>
        <dbReference type="ARBA" id="ARBA00004496"/>
    </source>
</evidence>
<protein>
    <recommendedName>
        <fullName evidence="14">Threonine--tRNA ligase</fullName>
        <ecNumber evidence="14">6.1.1.3</ecNumber>
    </recommendedName>
    <alternativeName>
        <fullName evidence="14">Threonyl-tRNA synthetase</fullName>
        <shortName evidence="14">ThrRS</shortName>
    </alternativeName>
</protein>
<dbReference type="Pfam" id="PF00587">
    <property type="entry name" value="tRNA-synt_2b"/>
    <property type="match status" value="1"/>
</dbReference>
<feature type="domain" description="Aminoacyl-transfer RNA synthetases class-II family profile" evidence="15">
    <location>
        <begin position="235"/>
        <end position="567"/>
    </location>
</feature>
<keyword evidence="11 14" id="KW-0648">Protein biosynthesis</keyword>
<dbReference type="InterPro" id="IPR018163">
    <property type="entry name" value="Thr/Ala-tRNA-synth_IIc_edit"/>
</dbReference>
<dbReference type="KEGG" id="omr:OXIME_001289"/>
<keyword evidence="5 14" id="KW-0436">Ligase</keyword>
<evidence type="ECO:0000259" key="15">
    <source>
        <dbReference type="PROSITE" id="PS50862"/>
    </source>
</evidence>
<dbReference type="EC" id="6.1.1.3" evidence="14"/>
<keyword evidence="9 14" id="KW-0067">ATP-binding</keyword>
<dbReference type="FunFam" id="3.30.980.10:FF:000005">
    <property type="entry name" value="Threonyl-tRNA synthetase, mitochondrial"/>
    <property type="match status" value="1"/>
</dbReference>
<dbReference type="InterPro" id="IPR002314">
    <property type="entry name" value="aa-tRNA-synt_IIb"/>
</dbReference>
<feature type="binding site" evidence="14">
    <location>
        <position position="544"/>
    </location>
    <ligand>
        <name>Zn(2+)</name>
        <dbReference type="ChEBI" id="CHEBI:29105"/>
        <note>catalytic</note>
    </ligand>
</feature>
<dbReference type="InterPro" id="IPR047246">
    <property type="entry name" value="ThrRS_anticodon"/>
</dbReference>
<comment type="similarity">
    <text evidence="2 14">Belongs to the class-II aminoacyl-tRNA synthetase family.</text>
</comment>
<dbReference type="CDD" id="cd00860">
    <property type="entry name" value="ThrRS_anticodon"/>
    <property type="match status" value="1"/>
</dbReference>
<evidence type="ECO:0000256" key="9">
    <source>
        <dbReference type="ARBA" id="ARBA00022840"/>
    </source>
</evidence>
<keyword evidence="8 14" id="KW-0862">Zinc</keyword>
<dbReference type="PROSITE" id="PS50862">
    <property type="entry name" value="AA_TRNA_LIGASE_II"/>
    <property type="match status" value="1"/>
</dbReference>
<dbReference type="InterPro" id="IPR033728">
    <property type="entry name" value="ThrRS_core"/>
</dbReference>
<dbReference type="GO" id="GO:0002161">
    <property type="term" value="F:aminoacyl-tRNA deacylase activity"/>
    <property type="evidence" value="ECO:0007669"/>
    <property type="project" value="UniProtKB-ARBA"/>
</dbReference>
<dbReference type="GO" id="GO:0006435">
    <property type="term" value="P:threonyl-tRNA aminoacylation"/>
    <property type="evidence" value="ECO:0007669"/>
    <property type="project" value="UniProtKB-UniRule"/>
</dbReference>
<evidence type="ECO:0000256" key="7">
    <source>
        <dbReference type="ARBA" id="ARBA00022741"/>
    </source>
</evidence>
<keyword evidence="12 14" id="KW-0030">Aminoacyl-tRNA synthetase</keyword>
<dbReference type="GO" id="GO:0004829">
    <property type="term" value="F:threonine-tRNA ligase activity"/>
    <property type="evidence" value="ECO:0007669"/>
    <property type="project" value="UniProtKB-UniRule"/>
</dbReference>
<dbReference type="SUPFAM" id="SSF52954">
    <property type="entry name" value="Class II aaRS ABD-related"/>
    <property type="match status" value="1"/>
</dbReference>
<dbReference type="GeneID" id="95968026"/>
<feature type="binding site" evidence="14">
    <location>
        <position position="328"/>
    </location>
    <ligand>
        <name>Zn(2+)</name>
        <dbReference type="ChEBI" id="CHEBI:29105"/>
        <note>catalytic</note>
    </ligand>
</feature>
<dbReference type="InterPro" id="IPR002320">
    <property type="entry name" value="Thr-tRNA-ligase_IIa"/>
</dbReference>
<keyword evidence="4 14" id="KW-0820">tRNA-binding</keyword>
<proteinExistence type="inferred from homology"/>
<dbReference type="Proteomes" id="UP001451606">
    <property type="component" value="Chromosome"/>
</dbReference>
<dbReference type="Gene3D" id="3.40.50.800">
    <property type="entry name" value="Anticodon-binding domain"/>
    <property type="match status" value="1"/>
</dbReference>
<dbReference type="FunFam" id="3.30.930.10:FF:000002">
    <property type="entry name" value="Threonine--tRNA ligase"/>
    <property type="match status" value="1"/>
</dbReference>
<dbReference type="InterPro" id="IPR004154">
    <property type="entry name" value="Anticodon-bd"/>
</dbReference>
<dbReference type="PANTHER" id="PTHR11451">
    <property type="entry name" value="THREONINE-TRNA LIGASE"/>
    <property type="match status" value="1"/>
</dbReference>
<evidence type="ECO:0000256" key="6">
    <source>
        <dbReference type="ARBA" id="ARBA00022723"/>
    </source>
</evidence>
<comment type="subunit">
    <text evidence="14">Homodimer.</text>
</comment>
<sequence>MAGQEQKKTYTALKGQTYLEALGEKPSSSIIAVKSGNRLFDLRQTADSDREIQAVYLDSEDGIKILRHSAAHLLAHAITSLFPDSKPNAGPPTEDGFYYDFDMKPISSDHFPVIEEKMQDIVKKNYPIIREEYNRNELLSMFSNNPYKIDKIIDNVPEGGRSSVYRQGDFYDFCTGPHVPSTGYLKAVKVISLASTHYKGDDKKPAMVRIYGTAFPDEKSLKKYLQNREEALKRDHRKLGKEMDLFVFNTERAPGFPLYTPNGSIIRGELMSFMKEKNTQRGWQDVWTPHIFRDVIWKQSGHYAKYKPNMYVFTLEDGDSYGVKPMNCPGHISIFEREPHSYRDLPVRLSEPGTVYRYEKSGEVGGLTRPRAFTIDDGHAFMRFDQIVDEITSILEMIKETFKGILGNVDLKFDLSVMDKEHPENYLLVYRCKNCGSTIEARKASMEDHLLCPSCGSENLQPDFTGWDGATEQLRNALDREQLTYQEYPGEAAFYGPKIDVHVRDALGRMWQLSTVQLDFFMPTNFGLSYVNSESKPERIVMVHRAIFGSYERFMAIVLEHFAGKLPTWLSPIQAYIIPVSENYHEYAKKVQSHFLKEGIRVGLDTSSETLGKKIKMIRTRRPAYIIVVGQNEVENGTVTVRNRKDQQKTMDLKEFTKELGKEISGRNIDQFF</sequence>
<gene>
    <name evidence="14" type="primary">thrS</name>
    <name evidence="16" type="ORF">OXIME_001289</name>
</gene>
<dbReference type="Pfam" id="PF07973">
    <property type="entry name" value="tRNA_SAD"/>
    <property type="match status" value="1"/>
</dbReference>
<dbReference type="InterPro" id="IPR045864">
    <property type="entry name" value="aa-tRNA-synth_II/BPL/LPL"/>
</dbReference>
<keyword evidence="6 14" id="KW-0479">Metal-binding</keyword>
<evidence type="ECO:0000256" key="5">
    <source>
        <dbReference type="ARBA" id="ARBA00022598"/>
    </source>
</evidence>
<evidence type="ECO:0000256" key="10">
    <source>
        <dbReference type="ARBA" id="ARBA00022884"/>
    </source>
</evidence>
<comment type="caution">
    <text evidence="14">Lacks conserved residue(s) required for the propagation of feature annotation.</text>
</comment>
<evidence type="ECO:0000256" key="13">
    <source>
        <dbReference type="ARBA" id="ARBA00049515"/>
    </source>
</evidence>
<dbReference type="Pfam" id="PF03129">
    <property type="entry name" value="HGTP_anticodon"/>
    <property type="match status" value="1"/>
</dbReference>
<name>A0AAX4NGW2_9ARCH</name>
<evidence type="ECO:0000256" key="3">
    <source>
        <dbReference type="ARBA" id="ARBA00022490"/>
    </source>
</evidence>
<keyword evidence="17" id="KW-1185">Reference proteome</keyword>
<organism evidence="16 17">
    <name type="scientific">Oxyplasma meridianum</name>
    <dbReference type="NCBI Taxonomy" id="3073602"/>
    <lineage>
        <taxon>Archaea</taxon>
        <taxon>Methanobacteriati</taxon>
        <taxon>Thermoplasmatota</taxon>
        <taxon>Thermoplasmata</taxon>
        <taxon>Thermoplasmatales</taxon>
        <taxon>Thermoplasmataceae</taxon>
        <taxon>Oxyplasma</taxon>
    </lineage>
</organism>
<dbReference type="RefSeq" id="WP_393971039.1">
    <property type="nucleotide sequence ID" value="NZ_CP133772.1"/>
</dbReference>
<dbReference type="InterPro" id="IPR036621">
    <property type="entry name" value="Anticodon-bd_dom_sf"/>
</dbReference>
<dbReference type="GO" id="GO:0005737">
    <property type="term" value="C:cytoplasm"/>
    <property type="evidence" value="ECO:0007669"/>
    <property type="project" value="UniProtKB-SubCell"/>
</dbReference>
<dbReference type="PANTHER" id="PTHR11451:SF44">
    <property type="entry name" value="THREONINE--TRNA LIGASE, CHLOROPLASTIC_MITOCHONDRIAL 2"/>
    <property type="match status" value="1"/>
</dbReference>
<accession>A0AAX4NGW2</accession>
<dbReference type="PRINTS" id="PR01047">
    <property type="entry name" value="TRNASYNTHTHR"/>
</dbReference>
<dbReference type="EMBL" id="CP133772">
    <property type="protein sequence ID" value="WYY00706.1"/>
    <property type="molecule type" value="Genomic_DNA"/>
</dbReference>
<dbReference type="FunFam" id="3.40.50.800:FF:000001">
    <property type="entry name" value="Threonine--tRNA ligase"/>
    <property type="match status" value="1"/>
</dbReference>